<dbReference type="PROSITE" id="PS50088">
    <property type="entry name" value="ANK_REPEAT"/>
    <property type="match status" value="1"/>
</dbReference>
<name>A0AAX1EEX6_9GAMM</name>
<keyword evidence="2 3" id="KW-0040">ANK repeat</keyword>
<dbReference type="EMBL" id="CP038254">
    <property type="protein sequence ID" value="QBR83597.1"/>
    <property type="molecule type" value="Genomic_DNA"/>
</dbReference>
<dbReference type="SMART" id="SM00248">
    <property type="entry name" value="ANK"/>
    <property type="match status" value="1"/>
</dbReference>
<evidence type="ECO:0000313" key="5">
    <source>
        <dbReference type="Proteomes" id="UP000295517"/>
    </source>
</evidence>
<sequence length="322" mass="37094">MSSYYYLDERFNTLEFLTLPDDELLTFIRSNSFSPNAEWAPGNPALHFFLANEMYSDIRRLFNLIHERINPNLCDGDYFGKKSLLILFSLLPNTDDLMLHFIDLFHEKLNFDYQDSNGRTALHYAIILGRVKVVNRLIELGASLNIYDNHGHTAFDYLNCSHKIICSTLKMIDIESSRDTRAPSNTLSDHDGHPLMLQGTYLTQRKDVIDRVRKSEPVLIKYIKGHPAKWSTFIGDNTSATFDELLKLAKSIANNKRKSLSTIFVNEVLPKKDQITFAEYLEHLSKSYSGKSILEKCMEGHALLTQQLTNFNEKQESFSMTF</sequence>
<organism evidence="4 5">
    <name type="scientific">Legionella israelensis</name>
    <dbReference type="NCBI Taxonomy" id="454"/>
    <lineage>
        <taxon>Bacteria</taxon>
        <taxon>Pseudomonadati</taxon>
        <taxon>Pseudomonadota</taxon>
        <taxon>Gammaproteobacteria</taxon>
        <taxon>Legionellales</taxon>
        <taxon>Legionellaceae</taxon>
        <taxon>Legionella</taxon>
    </lineage>
</organism>
<dbReference type="SUPFAM" id="SSF48403">
    <property type="entry name" value="Ankyrin repeat"/>
    <property type="match status" value="1"/>
</dbReference>
<dbReference type="Proteomes" id="UP000295517">
    <property type="component" value="Chromosome"/>
</dbReference>
<keyword evidence="1" id="KW-0677">Repeat</keyword>
<evidence type="ECO:0000256" key="3">
    <source>
        <dbReference type="PROSITE-ProRule" id="PRU00023"/>
    </source>
</evidence>
<dbReference type="PANTHER" id="PTHR24171">
    <property type="entry name" value="ANKYRIN REPEAT DOMAIN-CONTAINING PROTEIN 39-RELATED"/>
    <property type="match status" value="1"/>
</dbReference>
<evidence type="ECO:0000256" key="2">
    <source>
        <dbReference type="ARBA" id="ARBA00023043"/>
    </source>
</evidence>
<dbReference type="Pfam" id="PF13857">
    <property type="entry name" value="Ank_5"/>
    <property type="match status" value="1"/>
</dbReference>
<dbReference type="InterPro" id="IPR002110">
    <property type="entry name" value="Ankyrin_rpt"/>
</dbReference>
<dbReference type="PANTHER" id="PTHR24171:SF9">
    <property type="entry name" value="ANKYRIN REPEAT DOMAIN-CONTAINING PROTEIN 39"/>
    <property type="match status" value="1"/>
</dbReference>
<dbReference type="AlphaFoldDB" id="A0AAX1EEX6"/>
<gene>
    <name evidence="4" type="ORF">E3983_04040</name>
</gene>
<evidence type="ECO:0000256" key="1">
    <source>
        <dbReference type="ARBA" id="ARBA00022737"/>
    </source>
</evidence>
<dbReference type="RefSeq" id="WP_135059962.1">
    <property type="nucleotide sequence ID" value="NZ_CP038254.1"/>
</dbReference>
<feature type="repeat" description="ANK" evidence="3">
    <location>
        <begin position="117"/>
        <end position="149"/>
    </location>
</feature>
<proteinExistence type="predicted"/>
<dbReference type="PROSITE" id="PS50297">
    <property type="entry name" value="ANK_REP_REGION"/>
    <property type="match status" value="1"/>
</dbReference>
<dbReference type="InterPro" id="IPR036770">
    <property type="entry name" value="Ankyrin_rpt-contain_sf"/>
</dbReference>
<reference evidence="4 5" key="1">
    <citation type="submission" date="2019-03" db="EMBL/GenBank/DDBJ databases">
        <title>Diverse conjugative elements silence natural transformation in Legionella species.</title>
        <authorList>
            <person name="Durieux I."/>
            <person name="Ginevra C."/>
            <person name="Attaiech L."/>
            <person name="Picq K."/>
            <person name="Juan P.A."/>
            <person name="Jarraud S."/>
            <person name="Charpentier X."/>
        </authorList>
    </citation>
    <scope>NUCLEOTIDE SEQUENCE [LARGE SCALE GENOMIC DNA]</scope>
    <source>
        <strain evidence="4 5">HL-0427-4011</strain>
    </source>
</reference>
<accession>A0AAX1EEX6</accession>
<protein>
    <submittedName>
        <fullName evidence="4">Ankyrin repeat domain-containing protein</fullName>
    </submittedName>
</protein>
<evidence type="ECO:0000313" key="4">
    <source>
        <dbReference type="EMBL" id="QBR83597.1"/>
    </source>
</evidence>
<dbReference type="Gene3D" id="1.25.40.20">
    <property type="entry name" value="Ankyrin repeat-containing domain"/>
    <property type="match status" value="1"/>
</dbReference>